<evidence type="ECO:0000313" key="5">
    <source>
        <dbReference type="Proteomes" id="UP001519308"/>
    </source>
</evidence>
<dbReference type="InterPro" id="IPR010119">
    <property type="entry name" value="Gluconeogen_factor"/>
</dbReference>
<name>A0ABS4K075_9CLOT</name>
<dbReference type="NCBIfam" id="TIGR01826">
    <property type="entry name" value="CofD_related"/>
    <property type="match status" value="1"/>
</dbReference>
<dbReference type="RefSeq" id="WP_021283595.1">
    <property type="nucleotide sequence ID" value="NZ_JAGGLL010000002.1"/>
</dbReference>
<comment type="caution">
    <text evidence="4">The sequence shown here is derived from an EMBL/GenBank/DDBJ whole genome shotgun (WGS) entry which is preliminary data.</text>
</comment>
<accession>A0ABS4K075</accession>
<dbReference type="Pfam" id="PF01933">
    <property type="entry name" value="CofD"/>
    <property type="match status" value="1"/>
</dbReference>
<dbReference type="PANTHER" id="PTHR30135:SF3">
    <property type="entry name" value="GLUCONEOGENESIS FACTOR-RELATED"/>
    <property type="match status" value="1"/>
</dbReference>
<dbReference type="HAMAP" id="MF_00973">
    <property type="entry name" value="Gluconeogen_factor"/>
    <property type="match status" value="1"/>
</dbReference>
<protein>
    <recommendedName>
        <fullName evidence="2">Putative gluconeogenesis factor</fullName>
    </recommendedName>
</protein>
<keyword evidence="5" id="KW-1185">Reference proteome</keyword>
<feature type="transmembrane region" description="Helical" evidence="3">
    <location>
        <begin position="45"/>
        <end position="63"/>
    </location>
</feature>
<keyword evidence="3" id="KW-0472">Membrane</keyword>
<dbReference type="Proteomes" id="UP001519308">
    <property type="component" value="Unassembled WGS sequence"/>
</dbReference>
<dbReference type="PANTHER" id="PTHR30135">
    <property type="entry name" value="UNCHARACTERIZED PROTEIN YVCK-RELATED"/>
    <property type="match status" value="1"/>
</dbReference>
<dbReference type="EMBL" id="JAGGLL010000002">
    <property type="protein sequence ID" value="MBP2020655.1"/>
    <property type="molecule type" value="Genomic_DNA"/>
</dbReference>
<comment type="subcellular location">
    <subcellularLocation>
        <location evidence="2">Cytoplasm</location>
    </subcellularLocation>
</comment>
<sequence>MKLSYWLRPGIGIKRWLAKAIFGIALIVYAVMELINKVYFGIDYILFWVLIIFIGIFSVYYGLSNYTERMIALLNLEVVNLSLNKKNIGELIYEKKILVRGPKVVVIGGGTGLSNMLSGIKKFTSNITAIVTVADDGGGSGVLRQDLGILPPGDIRNCIVALADTEPIMEDLFRYRFKDGRLENQNFGNLFLAAMDGISDNFLEAIKKTCSVLAVTGRVLPVTLDNLQLFARLKNGSLVRGESVIPKEVLRRNSPIESVFIEPKEARAVEEAITAILEADAVILGPGSLYTSIIPNLLVRDIKEALNETKGIKIYVSNIMTQPGETDEFTVQDHIKAIHDHCGTLAINYAIVNGEDIGEQLKAKYLEEGSIPVILDKSKANELDVEYIKANIVKIKNGYVRHDENKLAEILVETVMKKKLFYDEKRILEFFYLSQKLKEAKKNRE</sequence>
<dbReference type="Gene3D" id="3.40.50.10680">
    <property type="entry name" value="CofD-like domains"/>
    <property type="match status" value="1"/>
</dbReference>
<keyword evidence="3" id="KW-0812">Transmembrane</keyword>
<evidence type="ECO:0000256" key="3">
    <source>
        <dbReference type="SAM" id="Phobius"/>
    </source>
</evidence>
<evidence type="ECO:0000256" key="1">
    <source>
        <dbReference type="ARBA" id="ARBA00022490"/>
    </source>
</evidence>
<feature type="transmembrane region" description="Helical" evidence="3">
    <location>
        <begin position="20"/>
        <end position="39"/>
    </location>
</feature>
<keyword evidence="3" id="KW-1133">Transmembrane helix</keyword>
<evidence type="ECO:0000313" key="4">
    <source>
        <dbReference type="EMBL" id="MBP2020655.1"/>
    </source>
</evidence>
<organism evidence="4 5">
    <name type="scientific">Clostridium punense</name>
    <dbReference type="NCBI Taxonomy" id="1054297"/>
    <lineage>
        <taxon>Bacteria</taxon>
        <taxon>Bacillati</taxon>
        <taxon>Bacillota</taxon>
        <taxon>Clostridia</taxon>
        <taxon>Eubacteriales</taxon>
        <taxon>Clostridiaceae</taxon>
        <taxon>Clostridium</taxon>
    </lineage>
</organism>
<proteinExistence type="inferred from homology"/>
<reference evidence="4 5" key="1">
    <citation type="submission" date="2021-03" db="EMBL/GenBank/DDBJ databases">
        <title>Genomic Encyclopedia of Type Strains, Phase IV (KMG-IV): sequencing the most valuable type-strain genomes for metagenomic binning, comparative biology and taxonomic classification.</title>
        <authorList>
            <person name="Goeker M."/>
        </authorList>
    </citation>
    <scope>NUCLEOTIDE SEQUENCE [LARGE SCALE GENOMIC DNA]</scope>
    <source>
        <strain evidence="4 5">DSM 28650</strain>
    </source>
</reference>
<comment type="similarity">
    <text evidence="2">Belongs to the gluconeogenesis factor family.</text>
</comment>
<keyword evidence="1 2" id="KW-0963">Cytoplasm</keyword>
<dbReference type="InterPro" id="IPR002882">
    <property type="entry name" value="CofD"/>
</dbReference>
<comment type="function">
    <text evidence="2">Required for morphogenesis under gluconeogenic growth conditions.</text>
</comment>
<dbReference type="CDD" id="cd07187">
    <property type="entry name" value="YvcK_like"/>
    <property type="match status" value="1"/>
</dbReference>
<dbReference type="SUPFAM" id="SSF142338">
    <property type="entry name" value="CofD-like"/>
    <property type="match status" value="1"/>
</dbReference>
<dbReference type="InterPro" id="IPR038136">
    <property type="entry name" value="CofD-like_dom_sf"/>
</dbReference>
<gene>
    <name evidence="4" type="ORF">J2Z44_000439</name>
</gene>
<evidence type="ECO:0000256" key="2">
    <source>
        <dbReference type="HAMAP-Rule" id="MF_00973"/>
    </source>
</evidence>